<dbReference type="EMBL" id="CP045890">
    <property type="protein sequence ID" value="QQP56128.1"/>
    <property type="molecule type" value="Genomic_DNA"/>
</dbReference>
<organism evidence="1 2">
    <name type="scientific">Caligus rogercresseyi</name>
    <name type="common">Sea louse</name>
    <dbReference type="NCBI Taxonomy" id="217165"/>
    <lineage>
        <taxon>Eukaryota</taxon>
        <taxon>Metazoa</taxon>
        <taxon>Ecdysozoa</taxon>
        <taxon>Arthropoda</taxon>
        <taxon>Crustacea</taxon>
        <taxon>Multicrustacea</taxon>
        <taxon>Hexanauplia</taxon>
        <taxon>Copepoda</taxon>
        <taxon>Siphonostomatoida</taxon>
        <taxon>Caligidae</taxon>
        <taxon>Caligus</taxon>
    </lineage>
</organism>
<dbReference type="AlphaFoldDB" id="A0A7T8KHN8"/>
<gene>
    <name evidence="1" type="ORF">FKW44_000687</name>
</gene>
<reference evidence="2" key="1">
    <citation type="submission" date="2021-01" db="EMBL/GenBank/DDBJ databases">
        <title>Caligus Genome Assembly.</title>
        <authorList>
            <person name="Gallardo-Escarate C."/>
        </authorList>
    </citation>
    <scope>NUCLEOTIDE SEQUENCE [LARGE SCALE GENOMIC DNA]</scope>
</reference>
<name>A0A7T8KHN8_CALRO</name>
<sequence>MRESFLLHGIAQPGFQSVQGRERVLGCRDRYGQGQTELYELLTSDSMERVWGCKVCRMDTTS</sequence>
<proteinExistence type="predicted"/>
<evidence type="ECO:0000313" key="2">
    <source>
        <dbReference type="Proteomes" id="UP000595437"/>
    </source>
</evidence>
<dbReference type="Proteomes" id="UP000595437">
    <property type="component" value="Chromosome 1"/>
</dbReference>
<evidence type="ECO:0000313" key="1">
    <source>
        <dbReference type="EMBL" id="QQP56128.1"/>
    </source>
</evidence>
<accession>A0A7T8KHN8</accession>
<protein>
    <submittedName>
        <fullName evidence="1">52 kDa repressor of the inhibitor of the protein kinase</fullName>
    </submittedName>
</protein>
<keyword evidence="2" id="KW-1185">Reference proteome</keyword>